<name>A0A1L3Q1R7_9EURY</name>
<sequence>MTGRLPDSDNPAFARWMKGEMGRINRAIVAQRKTLAQLLEEELPHSKTRAGDRYVFDRQIIGMLGEELPSELHDSLKLPILFFFDFRVEDSCFLNDRYALEALQILSELGQMYRMRQGKVWVGKSMAYSIMRKYPTAIQITMG</sequence>
<reference evidence="1 4" key="1">
    <citation type="submission" date="2016-10" db="EMBL/GenBank/DDBJ databases">
        <title>Methanohalophilus halophilus.</title>
        <authorList>
            <person name="L'haridon S."/>
        </authorList>
    </citation>
    <scope>NUCLEOTIDE SEQUENCE [LARGE SCALE GENOMIC DNA]</scope>
    <source>
        <strain evidence="1 4">Z-7982</strain>
    </source>
</reference>
<reference evidence="3 5" key="2">
    <citation type="submission" date="2016-10" db="EMBL/GenBank/DDBJ databases">
        <authorList>
            <person name="de Groot N.N."/>
        </authorList>
    </citation>
    <scope>NUCLEOTIDE SEQUENCE [LARGE SCALE GENOMIC DNA]</scope>
    <source>
        <strain evidence="3 5">Z-7982</strain>
    </source>
</reference>
<accession>A0A1L3Q1R7</accession>
<gene>
    <name evidence="1" type="ORF">BHR79_04490</name>
    <name evidence="2" type="ORF">EFE40_08665</name>
    <name evidence="3" type="ORF">SAMN04515625_1475</name>
</gene>
<dbReference type="EMBL" id="RJJG01000006">
    <property type="protein sequence ID" value="RNI08013.1"/>
    <property type="molecule type" value="Genomic_DNA"/>
</dbReference>
<evidence type="ECO:0000313" key="2">
    <source>
        <dbReference type="EMBL" id="RNI08013.1"/>
    </source>
</evidence>
<dbReference type="EMBL" id="CP017921">
    <property type="protein sequence ID" value="APH38818.1"/>
    <property type="molecule type" value="Genomic_DNA"/>
</dbReference>
<dbReference type="AlphaFoldDB" id="A0A1L3Q1R7"/>
<dbReference type="Proteomes" id="UP000186879">
    <property type="component" value="Chromosome"/>
</dbReference>
<reference evidence="2 6" key="3">
    <citation type="submission" date="2018-10" db="EMBL/GenBank/DDBJ databases">
        <title>Cultivation of a novel Methanohalophilus strain from Kebrit Deep of the Red Sea and a genomic comparison of members of the genus Methanohalophilus.</title>
        <authorList>
            <person name="Guan Y."/>
            <person name="Ngugi D.K."/>
            <person name="Stingl U."/>
        </authorList>
    </citation>
    <scope>NUCLEOTIDE SEQUENCE [LARGE SCALE GENOMIC DNA]</scope>
    <source>
        <strain evidence="2 6">DSM 3094</strain>
    </source>
</reference>
<proteinExistence type="predicted"/>
<dbReference type="EMBL" id="FNMU01000004">
    <property type="protein sequence ID" value="SDW71193.1"/>
    <property type="molecule type" value="Genomic_DNA"/>
</dbReference>
<dbReference type="GeneID" id="30582996"/>
<evidence type="ECO:0000313" key="4">
    <source>
        <dbReference type="Proteomes" id="UP000186879"/>
    </source>
</evidence>
<protein>
    <submittedName>
        <fullName evidence="2">DUF61 family protein</fullName>
    </submittedName>
</protein>
<evidence type="ECO:0000313" key="5">
    <source>
        <dbReference type="Proteomes" id="UP000198669"/>
    </source>
</evidence>
<dbReference type="OrthoDB" id="109599at2157"/>
<dbReference type="Proteomes" id="UP000267921">
    <property type="component" value="Unassembled WGS sequence"/>
</dbReference>
<dbReference type="RefSeq" id="WP_072561265.1">
    <property type="nucleotide sequence ID" value="NZ_CP017921.1"/>
</dbReference>
<organism evidence="1 4">
    <name type="scientific">Methanohalophilus halophilus</name>
    <dbReference type="NCBI Taxonomy" id="2177"/>
    <lineage>
        <taxon>Archaea</taxon>
        <taxon>Methanobacteriati</taxon>
        <taxon>Methanobacteriota</taxon>
        <taxon>Stenosarchaea group</taxon>
        <taxon>Methanomicrobia</taxon>
        <taxon>Methanosarcinales</taxon>
        <taxon>Methanosarcinaceae</taxon>
        <taxon>Methanohalophilus</taxon>
    </lineage>
</organism>
<evidence type="ECO:0000313" key="3">
    <source>
        <dbReference type="EMBL" id="SDW71193.1"/>
    </source>
</evidence>
<evidence type="ECO:0000313" key="6">
    <source>
        <dbReference type="Proteomes" id="UP000267921"/>
    </source>
</evidence>
<keyword evidence="4" id="KW-1185">Reference proteome</keyword>
<dbReference type="KEGG" id="mhaz:BHR79_04490"/>
<dbReference type="InterPro" id="IPR002746">
    <property type="entry name" value="UPF0216"/>
</dbReference>
<dbReference type="Proteomes" id="UP000198669">
    <property type="component" value="Unassembled WGS sequence"/>
</dbReference>
<evidence type="ECO:0000313" key="1">
    <source>
        <dbReference type="EMBL" id="APH38818.1"/>
    </source>
</evidence>
<dbReference type="Pfam" id="PF01886">
    <property type="entry name" value="DUF61"/>
    <property type="match status" value="1"/>
</dbReference>